<name>A0A4S4LFM8_9AGAM</name>
<keyword evidence="3" id="KW-1185">Reference proteome</keyword>
<feature type="region of interest" description="Disordered" evidence="1">
    <location>
        <begin position="444"/>
        <end position="465"/>
    </location>
</feature>
<gene>
    <name evidence="2" type="ORF">EW146_g8285</name>
</gene>
<dbReference type="EMBL" id="SGPL01000554">
    <property type="protein sequence ID" value="THH10726.1"/>
    <property type="molecule type" value="Genomic_DNA"/>
</dbReference>
<dbReference type="Proteomes" id="UP000310158">
    <property type="component" value="Unassembled WGS sequence"/>
</dbReference>
<organism evidence="2 3">
    <name type="scientific">Bondarzewia mesenterica</name>
    <dbReference type="NCBI Taxonomy" id="1095465"/>
    <lineage>
        <taxon>Eukaryota</taxon>
        <taxon>Fungi</taxon>
        <taxon>Dikarya</taxon>
        <taxon>Basidiomycota</taxon>
        <taxon>Agaricomycotina</taxon>
        <taxon>Agaricomycetes</taxon>
        <taxon>Russulales</taxon>
        <taxon>Bondarzewiaceae</taxon>
        <taxon>Bondarzewia</taxon>
    </lineage>
</organism>
<evidence type="ECO:0000313" key="2">
    <source>
        <dbReference type="EMBL" id="THH10726.1"/>
    </source>
</evidence>
<evidence type="ECO:0000313" key="3">
    <source>
        <dbReference type="Proteomes" id="UP000310158"/>
    </source>
</evidence>
<feature type="compositionally biased region" description="Basic residues" evidence="1">
    <location>
        <begin position="372"/>
        <end position="389"/>
    </location>
</feature>
<protein>
    <submittedName>
        <fullName evidence="2">Uncharacterized protein</fullName>
    </submittedName>
</protein>
<accession>A0A4S4LFM8</accession>
<dbReference type="AlphaFoldDB" id="A0A4S4LFM8"/>
<reference evidence="2 3" key="1">
    <citation type="submission" date="2019-02" db="EMBL/GenBank/DDBJ databases">
        <title>Genome sequencing of the rare red list fungi Bondarzewia mesenterica.</title>
        <authorList>
            <person name="Buettner E."/>
            <person name="Kellner H."/>
        </authorList>
    </citation>
    <scope>NUCLEOTIDE SEQUENCE [LARGE SCALE GENOMIC DNA]</scope>
    <source>
        <strain evidence="2 3">DSM 108281</strain>
    </source>
</reference>
<evidence type="ECO:0000256" key="1">
    <source>
        <dbReference type="SAM" id="MobiDB-lite"/>
    </source>
</evidence>
<feature type="region of interest" description="Disordered" evidence="1">
    <location>
        <begin position="346"/>
        <end position="389"/>
    </location>
</feature>
<comment type="caution">
    <text evidence="2">The sequence shown here is derived from an EMBL/GenBank/DDBJ whole genome shotgun (WGS) entry which is preliminary data.</text>
</comment>
<proteinExistence type="predicted"/>
<sequence length="515" mass="56119">MPPTIELSTRPRMPFLIHKIRLAGRGRTANLRKRLDKKFADVVMSLQRSSVKYRLRRMGGRYLGKGRNSRLSASESWALVDLSVIEPSPSTLPDALGIIHKPRPNVLLPAIPASDESNSVSNDPSSATPTITTHNSIIEIPLSPVPTINMHDAMAESSPARTITMRNVLAESSPALAITMRDAAAFSSPVPTITMHDPVPGPSTSVPSIDMRDVASTSVPSIVMEDGELYLCLPPSESFEFLADSQLLEQYDIDYRDLPSPPPSVEASLWSLDSDEVDYRGLPYGAPSDWSLNSYDMSYRNPDSPTLPTSALDLSLLADEDRDEDEVQEHPLTHSTSIRLEHAMRVSGTVSGSRPRRRAVADSTRSTPVGTKVKKGKVPTKPKKTKKTPIPKELSAVEAIMIAKSAIMEVKAAEAPPAPEPQPQDVNYDDIWNDMETAMILASGGSGKPTPTLPPPPTPPKEKGILPIDVETERRVMKALEEAVVGNRASDTPCDELLTLLKDVRRSLALKNALF</sequence>